<keyword evidence="3" id="KW-0436">Ligase</keyword>
<name>A0A443JPC6_9MICO</name>
<protein>
    <submittedName>
        <fullName evidence="3">Lipoate--protein ligase family protein</fullName>
    </submittedName>
</protein>
<evidence type="ECO:0000256" key="1">
    <source>
        <dbReference type="SAM" id="MobiDB-lite"/>
    </source>
</evidence>
<organism evidence="3 4">
    <name type="scientific">Microbacterium enclense</name>
    <dbReference type="NCBI Taxonomy" id="993073"/>
    <lineage>
        <taxon>Bacteria</taxon>
        <taxon>Bacillati</taxon>
        <taxon>Actinomycetota</taxon>
        <taxon>Actinomycetes</taxon>
        <taxon>Micrococcales</taxon>
        <taxon>Microbacteriaceae</taxon>
        <taxon>Microbacterium</taxon>
    </lineage>
</organism>
<dbReference type="PROSITE" id="PS51733">
    <property type="entry name" value="BPL_LPL_CATALYTIC"/>
    <property type="match status" value="1"/>
</dbReference>
<accession>A0A443JPC6</accession>
<evidence type="ECO:0000313" key="3">
    <source>
        <dbReference type="EMBL" id="RWR22365.1"/>
    </source>
</evidence>
<feature type="region of interest" description="Disordered" evidence="1">
    <location>
        <begin position="1"/>
        <end position="33"/>
    </location>
</feature>
<dbReference type="GO" id="GO:0016874">
    <property type="term" value="F:ligase activity"/>
    <property type="evidence" value="ECO:0007669"/>
    <property type="project" value="UniProtKB-KW"/>
</dbReference>
<proteinExistence type="predicted"/>
<dbReference type="Gene3D" id="3.30.930.10">
    <property type="entry name" value="Bira Bifunctional Protein, Domain 2"/>
    <property type="match status" value="1"/>
</dbReference>
<dbReference type="InterPro" id="IPR045864">
    <property type="entry name" value="aa-tRNA-synth_II/BPL/LPL"/>
</dbReference>
<evidence type="ECO:0000259" key="2">
    <source>
        <dbReference type="PROSITE" id="PS51733"/>
    </source>
</evidence>
<comment type="caution">
    <text evidence="3">The sequence shown here is derived from an EMBL/GenBank/DDBJ whole genome shotgun (WGS) entry which is preliminary data.</text>
</comment>
<dbReference type="OrthoDB" id="5243608at2"/>
<dbReference type="AlphaFoldDB" id="A0A443JPC6"/>
<dbReference type="EMBL" id="RBZY01000005">
    <property type="protein sequence ID" value="RWR22365.1"/>
    <property type="molecule type" value="Genomic_DNA"/>
</dbReference>
<sequence length="271" mass="28560">MTARVRGDGGPSPADAGGVRLLVDDDSPGVPGRDPAREVLTSLLLLHRVAADAGPAVVRVFSPEPTVAFSRRESLHPRFSEAAAAARAAGYLPIVRPAGGRAVVLDADWLVIDVIHPEKKRGADAEIFRARGEQFVGLARRWGVDARLGPVPGEYCPGDWSVNAGGRVKLVGTAQRVVRGARLFTASLPLRVTPDARRLLDRVNGILDLPWDPATAGSLADETAVTEAVVRADVTAFFAGADARRVRLHDLIPDAAEALAALSGDRIATSS</sequence>
<dbReference type="Proteomes" id="UP000285970">
    <property type="component" value="Unassembled WGS sequence"/>
</dbReference>
<dbReference type="InterPro" id="IPR004143">
    <property type="entry name" value="BPL_LPL_catalytic"/>
</dbReference>
<dbReference type="SUPFAM" id="SSF55681">
    <property type="entry name" value="Class II aaRS and biotin synthetases"/>
    <property type="match status" value="1"/>
</dbReference>
<dbReference type="RefSeq" id="WP_128216536.1">
    <property type="nucleotide sequence ID" value="NZ_RBZY01000005.1"/>
</dbReference>
<dbReference type="Pfam" id="PF21948">
    <property type="entry name" value="LplA-B_cat"/>
    <property type="match status" value="1"/>
</dbReference>
<evidence type="ECO:0000313" key="4">
    <source>
        <dbReference type="Proteomes" id="UP000285970"/>
    </source>
</evidence>
<feature type="domain" description="BPL/LPL catalytic" evidence="2">
    <location>
        <begin position="52"/>
        <end position="245"/>
    </location>
</feature>
<gene>
    <name evidence="3" type="ORF">D8Y23_02190</name>
</gene>
<reference evidence="3 4" key="1">
    <citation type="journal article" date="2018" name="Front. Microbiol.">
        <title>Novel Insights Into Bacterial Dimethylsulfoniopropionate Catabolism in the East China Sea.</title>
        <authorList>
            <person name="Liu J."/>
            <person name="Liu J."/>
            <person name="Zhang S.H."/>
            <person name="Liang J."/>
            <person name="Lin H."/>
            <person name="Song D."/>
            <person name="Yang G.P."/>
            <person name="Todd J.D."/>
            <person name="Zhang X.H."/>
        </authorList>
    </citation>
    <scope>NUCLEOTIDE SEQUENCE [LARGE SCALE GENOMIC DNA]</scope>
    <source>
        <strain evidence="3 4">ZYFD042</strain>
    </source>
</reference>